<keyword evidence="9 12" id="KW-0472">Membrane</keyword>
<dbReference type="GO" id="GO:0006784">
    <property type="term" value="P:heme A biosynthetic process"/>
    <property type="evidence" value="ECO:0007669"/>
    <property type="project" value="InterPro"/>
</dbReference>
<feature type="transmembrane region" description="Helical" evidence="12">
    <location>
        <begin position="181"/>
        <end position="205"/>
    </location>
</feature>
<evidence type="ECO:0000256" key="11">
    <source>
        <dbReference type="ARBA" id="ARBA00023444"/>
    </source>
</evidence>
<feature type="transmembrane region" description="Helical" evidence="12">
    <location>
        <begin position="217"/>
        <end position="236"/>
    </location>
</feature>
<keyword evidence="7" id="KW-0408">Iron</keyword>
<keyword evidence="6 13" id="KW-0560">Oxidoreductase</keyword>
<dbReference type="AlphaFoldDB" id="G0LLR6"/>
<protein>
    <submittedName>
        <fullName evidence="13">Heme A synthase</fullName>
        <ecNumber evidence="13">1.3.-.-</ecNumber>
    </submittedName>
</protein>
<evidence type="ECO:0000256" key="6">
    <source>
        <dbReference type="ARBA" id="ARBA00023002"/>
    </source>
</evidence>
<dbReference type="HOGENOM" id="CLU_961751_0_0_2"/>
<comment type="pathway">
    <text evidence="11">Porphyrin-containing compound metabolism.</text>
</comment>
<keyword evidence="8" id="KW-0350">Heme biosynthesis</keyword>
<dbReference type="EMBL" id="FR746099">
    <property type="protein sequence ID" value="CCC40872.1"/>
    <property type="molecule type" value="Genomic_DNA"/>
</dbReference>
<dbReference type="KEGG" id="hwc:Hqrw_3085"/>
<feature type="transmembrane region" description="Helical" evidence="12">
    <location>
        <begin position="153"/>
        <end position="175"/>
    </location>
</feature>
<dbReference type="PANTHER" id="PTHR35457">
    <property type="entry name" value="HEME A SYNTHASE"/>
    <property type="match status" value="1"/>
</dbReference>
<proteinExistence type="predicted"/>
<feature type="transmembrane region" description="Helical" evidence="12">
    <location>
        <begin position="62"/>
        <end position="80"/>
    </location>
</feature>
<evidence type="ECO:0000256" key="1">
    <source>
        <dbReference type="ARBA" id="ARBA00004141"/>
    </source>
</evidence>
<accession>G0LLR6</accession>
<dbReference type="EC" id="1.3.-.-" evidence="13"/>
<keyword evidence="2" id="KW-1003">Cell membrane</keyword>
<evidence type="ECO:0000313" key="13">
    <source>
        <dbReference type="EMBL" id="CCC40872.1"/>
    </source>
</evidence>
<dbReference type="InterPro" id="IPR050450">
    <property type="entry name" value="COX15/CtaA_HemeA_synthase"/>
</dbReference>
<dbReference type="GO" id="GO:0016020">
    <property type="term" value="C:membrane"/>
    <property type="evidence" value="ECO:0007669"/>
    <property type="project" value="UniProtKB-SubCell"/>
</dbReference>
<dbReference type="RefSeq" id="WP_014556382.1">
    <property type="nucleotide sequence ID" value="NC_017459.1"/>
</dbReference>
<name>G0LLR6_HALWC</name>
<evidence type="ECO:0000256" key="12">
    <source>
        <dbReference type="SAM" id="Phobius"/>
    </source>
</evidence>
<keyword evidence="5 12" id="KW-1133">Transmembrane helix</keyword>
<keyword evidence="4" id="KW-0479">Metal-binding</keyword>
<dbReference type="GO" id="GO:0046872">
    <property type="term" value="F:metal ion binding"/>
    <property type="evidence" value="ECO:0007669"/>
    <property type="project" value="UniProtKB-KW"/>
</dbReference>
<dbReference type="OrthoDB" id="336837at2157"/>
<evidence type="ECO:0000256" key="8">
    <source>
        <dbReference type="ARBA" id="ARBA00023133"/>
    </source>
</evidence>
<gene>
    <name evidence="13" type="primary">ctaA</name>
    <name evidence="13" type="ordered locus">Hqrw_3085</name>
</gene>
<feature type="transmembrane region" description="Helical" evidence="12">
    <location>
        <begin position="242"/>
        <end position="262"/>
    </location>
</feature>
<evidence type="ECO:0000313" key="14">
    <source>
        <dbReference type="Proteomes" id="UP000007954"/>
    </source>
</evidence>
<evidence type="ECO:0000256" key="7">
    <source>
        <dbReference type="ARBA" id="ARBA00023004"/>
    </source>
</evidence>
<comment type="subcellular location">
    <subcellularLocation>
        <location evidence="1">Membrane</location>
        <topology evidence="1">Multi-pass membrane protein</topology>
    </subcellularLocation>
</comment>
<evidence type="ECO:0000256" key="10">
    <source>
        <dbReference type="ARBA" id="ARBA00023157"/>
    </source>
</evidence>
<dbReference type="GeneID" id="12447863"/>
<dbReference type="Proteomes" id="UP000007954">
    <property type="component" value="Chromosome"/>
</dbReference>
<dbReference type="PANTHER" id="PTHR35457:SF1">
    <property type="entry name" value="HEME A SYNTHASE"/>
    <property type="match status" value="1"/>
</dbReference>
<evidence type="ECO:0000256" key="4">
    <source>
        <dbReference type="ARBA" id="ARBA00022723"/>
    </source>
</evidence>
<dbReference type="InterPro" id="IPR003780">
    <property type="entry name" value="COX15/CtaA_fam"/>
</dbReference>
<dbReference type="Pfam" id="PF02628">
    <property type="entry name" value="COX15-CtaA"/>
    <property type="match status" value="1"/>
</dbReference>
<evidence type="ECO:0000256" key="3">
    <source>
        <dbReference type="ARBA" id="ARBA00022692"/>
    </source>
</evidence>
<evidence type="ECO:0000256" key="5">
    <source>
        <dbReference type="ARBA" id="ARBA00022989"/>
    </source>
</evidence>
<dbReference type="GO" id="GO:0016491">
    <property type="term" value="F:oxidoreductase activity"/>
    <property type="evidence" value="ECO:0007669"/>
    <property type="project" value="UniProtKB-KW"/>
</dbReference>
<feature type="transmembrane region" description="Helical" evidence="12">
    <location>
        <begin position="117"/>
        <end position="141"/>
    </location>
</feature>
<evidence type="ECO:0000256" key="2">
    <source>
        <dbReference type="ARBA" id="ARBA00022475"/>
    </source>
</evidence>
<evidence type="ECO:0000256" key="9">
    <source>
        <dbReference type="ARBA" id="ARBA00023136"/>
    </source>
</evidence>
<reference evidence="13 14" key="1">
    <citation type="journal article" date="2011" name="PLoS ONE">
        <title>Haloquadratum walsbyi: limited diversity in a global pond.</title>
        <authorList>
            <person name="Dyall-Smith M."/>
            <person name="Pfeiffer F."/>
            <person name="Klee K."/>
            <person name="Palm P."/>
            <person name="Gross K."/>
            <person name="Schuster S.C."/>
            <person name="Rampp M."/>
            <person name="Oesterhelt D."/>
        </authorList>
    </citation>
    <scope>NUCLEOTIDE SEQUENCE [LARGE SCALE GENOMIC DNA]</scope>
    <source>
        <strain evidence="14">DSM 16854 / JCM 12705 / C23</strain>
    </source>
</reference>
<keyword evidence="10" id="KW-1015">Disulfide bond</keyword>
<sequence>MSIDIRLRRLIAASTLLTGVLMVLGVYTAAAGAGLTCAGRWPFCDGYLGLFPANWSSFIEWFHRFVAMITGIIILGTTVTAWRRRIERRIRIALAGSTVLLPSQIILGALTVTTYEWVILTAHFLTASLIFTGVVLATVWSQPVINRSTLFRIGTLAMVATPILILLTPHAFIIFDPTVQSVYYAVGLMIYTAVITIGAWAPSVVNDSNSAWRVRMTASLAAATMIGLLIIGRQVYAGMLQYLSMGGSLFILALTIGAVVTLRRKDTHPPSRGIPGGD</sequence>
<keyword evidence="3 12" id="KW-0812">Transmembrane</keyword>
<feature type="transmembrane region" description="Helical" evidence="12">
    <location>
        <begin position="92"/>
        <end position="111"/>
    </location>
</feature>
<organism evidence="13 14">
    <name type="scientific">Haloquadratum walsbyi (strain DSM 16854 / JCM 12705 / C23)</name>
    <dbReference type="NCBI Taxonomy" id="768065"/>
    <lineage>
        <taxon>Archaea</taxon>
        <taxon>Methanobacteriati</taxon>
        <taxon>Methanobacteriota</taxon>
        <taxon>Stenosarchaea group</taxon>
        <taxon>Halobacteria</taxon>
        <taxon>Halobacteriales</taxon>
        <taxon>Haloferacaceae</taxon>
        <taxon>Haloquadratum</taxon>
    </lineage>
</organism>